<name>A0A4S8J528_MUSBA</name>
<dbReference type="PROSITE" id="PS51142">
    <property type="entry name" value="NAS"/>
    <property type="match status" value="2"/>
</dbReference>
<dbReference type="InterPro" id="IPR004298">
    <property type="entry name" value="Nicotian_synth"/>
</dbReference>
<protein>
    <recommendedName>
        <fullName evidence="2 6">Nicotianamine synthase</fullName>
        <ecNumber evidence="2 6">2.5.1.43</ecNumber>
    </recommendedName>
</protein>
<evidence type="ECO:0000256" key="2">
    <source>
        <dbReference type="ARBA" id="ARBA00012675"/>
    </source>
</evidence>
<comment type="catalytic activity">
    <reaction evidence="5 6">
        <text>3 S-adenosyl-L-methionine = nicotianamine + 3 S-methyl-5'-thioadenosine + 3 H(+)</text>
        <dbReference type="Rhea" id="RHEA:16481"/>
        <dbReference type="ChEBI" id="CHEBI:15378"/>
        <dbReference type="ChEBI" id="CHEBI:17509"/>
        <dbReference type="ChEBI" id="CHEBI:58249"/>
        <dbReference type="ChEBI" id="CHEBI:59789"/>
        <dbReference type="EC" id="2.5.1.43"/>
    </reaction>
</comment>
<keyword evidence="3 6" id="KW-0808">Transferase</keyword>
<comment type="similarity">
    <text evidence="1 6">Belongs to the nicotianamine synthase (NAS)-like family.</text>
</comment>
<dbReference type="CDD" id="cd02440">
    <property type="entry name" value="AdoMet_MTases"/>
    <property type="match status" value="2"/>
</dbReference>
<evidence type="ECO:0000256" key="1">
    <source>
        <dbReference type="ARBA" id="ARBA00007009"/>
    </source>
</evidence>
<comment type="function">
    <text evidence="6">Synthesizes nicotianamine, a polyamine which serves as a sensor for the physiological iron status within the plant, and/or might be involved in the transport of iron.</text>
</comment>
<dbReference type="STRING" id="52838.A0A4S8J528"/>
<dbReference type="PANTHER" id="PTHR32266">
    <property type="entry name" value="NICOTIANAMINE SYNTHASE 3"/>
    <property type="match status" value="1"/>
</dbReference>
<keyword evidence="8" id="KW-1185">Reference proteome</keyword>
<dbReference type="PANTHER" id="PTHR32266:SF12">
    <property type="entry name" value="NICOTIANAMINE SYNTHASE 3"/>
    <property type="match status" value="1"/>
</dbReference>
<evidence type="ECO:0000256" key="3">
    <source>
        <dbReference type="ARBA" id="ARBA00022679"/>
    </source>
</evidence>
<dbReference type="GO" id="GO:0030410">
    <property type="term" value="F:nicotianamine synthase activity"/>
    <property type="evidence" value="ECO:0007669"/>
    <property type="project" value="UniProtKB-UniRule"/>
</dbReference>
<dbReference type="SUPFAM" id="SSF53335">
    <property type="entry name" value="S-adenosyl-L-methionine-dependent methyltransferases"/>
    <property type="match status" value="2"/>
</dbReference>
<keyword evidence="4 6" id="KW-0949">S-adenosyl-L-methionine</keyword>
<organism evidence="7 8">
    <name type="scientific">Musa balbisiana</name>
    <name type="common">Banana</name>
    <dbReference type="NCBI Taxonomy" id="52838"/>
    <lineage>
        <taxon>Eukaryota</taxon>
        <taxon>Viridiplantae</taxon>
        <taxon>Streptophyta</taxon>
        <taxon>Embryophyta</taxon>
        <taxon>Tracheophyta</taxon>
        <taxon>Spermatophyta</taxon>
        <taxon>Magnoliopsida</taxon>
        <taxon>Liliopsida</taxon>
        <taxon>Zingiberales</taxon>
        <taxon>Musaceae</taxon>
        <taxon>Musa</taxon>
    </lineage>
</organism>
<reference evidence="7 8" key="1">
    <citation type="journal article" date="2019" name="Nat. Plants">
        <title>Genome sequencing of Musa balbisiana reveals subgenome evolution and function divergence in polyploid bananas.</title>
        <authorList>
            <person name="Yao X."/>
        </authorList>
    </citation>
    <scope>NUCLEOTIDE SEQUENCE [LARGE SCALE GENOMIC DNA]</scope>
    <source>
        <strain evidence="8">cv. DH-PKW</strain>
        <tissue evidence="7">Leaves</tissue>
    </source>
</reference>
<accession>A0A4S8J528</accession>
<proteinExistence type="inferred from homology"/>
<evidence type="ECO:0000256" key="5">
    <source>
        <dbReference type="ARBA" id="ARBA00049391"/>
    </source>
</evidence>
<dbReference type="Proteomes" id="UP000317650">
    <property type="component" value="Chromosome 11"/>
</dbReference>
<dbReference type="Pfam" id="PF03059">
    <property type="entry name" value="NAS"/>
    <property type="match status" value="2"/>
</dbReference>
<dbReference type="EMBL" id="PYDT01000007">
    <property type="protein sequence ID" value="THU56541.1"/>
    <property type="molecule type" value="Genomic_DNA"/>
</dbReference>
<dbReference type="EC" id="2.5.1.43" evidence="2 6"/>
<dbReference type="GO" id="GO:0030418">
    <property type="term" value="P:nicotianamine biosynthetic process"/>
    <property type="evidence" value="ECO:0007669"/>
    <property type="project" value="UniProtKB-UniRule"/>
</dbReference>
<dbReference type="AlphaFoldDB" id="A0A4S8J528"/>
<comment type="caution">
    <text evidence="7">The sequence shown here is derived from an EMBL/GenBank/DDBJ whole genome shotgun (WGS) entry which is preliminary data.</text>
</comment>
<evidence type="ECO:0000313" key="7">
    <source>
        <dbReference type="EMBL" id="THU56541.1"/>
    </source>
</evidence>
<gene>
    <name evidence="7" type="ORF">C4D60_Mb11t18310</name>
</gene>
<evidence type="ECO:0000256" key="4">
    <source>
        <dbReference type="ARBA" id="ARBA00022691"/>
    </source>
</evidence>
<evidence type="ECO:0000256" key="6">
    <source>
        <dbReference type="RuleBase" id="RU368095"/>
    </source>
</evidence>
<dbReference type="Gene3D" id="3.40.50.150">
    <property type="entry name" value="Vaccinia Virus protein VP39"/>
    <property type="match status" value="2"/>
</dbReference>
<evidence type="ECO:0000313" key="8">
    <source>
        <dbReference type="Proteomes" id="UP000317650"/>
    </source>
</evidence>
<dbReference type="InterPro" id="IPR029063">
    <property type="entry name" value="SAM-dependent_MTases_sf"/>
</dbReference>
<sequence length="569" mass="62591">MTSFAMGKQEEMLVRRITEIYECVSKLPALSPSKEVNELLTELVNICIPVIAIDVSKLSSEVQAMRSELIMLCGEAEGLMESHYSDLLASYDNPLDHLSLFPYYSNYLELSLLEYTLLMRHVPSPPGRVAFVGSGPLPLTSVVLAKQHMPAAEFHNYDLDPTANDRACRLLRGDPDMAARMAFHTADVLSVTHELRGFDVVFLAALVGIGHDEKVRVIEHVARHMAPGAILVVRSAHSARAFLYPVVEPADLRGFEVLSIHHPGDQVINSVIVSRKPHGGHAPGAAAVMRPCKCCEMMQGFHHFGHGSMMEEAMRSELIMLCGEAEGLMESHYSDLLASYDNPLDHLSLFPYYSNYLELSLLEYTLLMRHVPSPPGRVAFVGSGPLPLTSVVLAKQHMPAAEFHNYDLDPTANDRACRLLRGDPDMAARMAFHTADVLSVTHELRGFDVVFLAALVGIGHDEKVRVIEHVARHMAPGAILVVRSAHSARAFLYPVVEPADLRGFEVLSIHHPGDQVINSVIVSRKPHGGHAPGAAAVMRPCKCCEMMQGFHHFGHGSMMEEVALEELPS</sequence>